<accession>A0A6L2L9M1</accession>
<dbReference type="InterPro" id="IPR043502">
    <property type="entry name" value="DNA/RNA_pol_sf"/>
</dbReference>
<evidence type="ECO:0000259" key="3">
    <source>
        <dbReference type="Pfam" id="PF17919"/>
    </source>
</evidence>
<dbReference type="SUPFAM" id="SSF56672">
    <property type="entry name" value="DNA/RNA polymerases"/>
    <property type="match status" value="1"/>
</dbReference>
<dbReference type="InterPro" id="IPR041577">
    <property type="entry name" value="RT_RNaseH_2"/>
</dbReference>
<protein>
    <submittedName>
        <fullName evidence="4">Reverse transcriptase domain-containing protein</fullName>
    </submittedName>
</protein>
<gene>
    <name evidence="4" type="ORF">Tci_029848</name>
</gene>
<evidence type="ECO:0000259" key="2">
    <source>
        <dbReference type="Pfam" id="PF07727"/>
    </source>
</evidence>
<dbReference type="Gene3D" id="3.30.420.10">
    <property type="entry name" value="Ribonuclease H-like superfamily/Ribonuclease H"/>
    <property type="match status" value="1"/>
</dbReference>
<feature type="domain" description="Reverse transcriptase/retrotransposon-derived protein RNase H-like" evidence="3">
    <location>
        <begin position="236"/>
        <end position="313"/>
    </location>
</feature>
<proteinExistence type="predicted"/>
<dbReference type="AlphaFoldDB" id="A0A6L2L9M1"/>
<dbReference type="Pfam" id="PF07727">
    <property type="entry name" value="RVT_2"/>
    <property type="match status" value="1"/>
</dbReference>
<dbReference type="InterPro" id="IPR013103">
    <property type="entry name" value="RVT_2"/>
</dbReference>
<dbReference type="PANTHER" id="PTHR11439">
    <property type="entry name" value="GAG-POL-RELATED RETROTRANSPOSON"/>
    <property type="match status" value="1"/>
</dbReference>
<feature type="region of interest" description="Disordered" evidence="1">
    <location>
        <begin position="610"/>
        <end position="636"/>
    </location>
</feature>
<reference evidence="4" key="1">
    <citation type="journal article" date="2019" name="Sci. Rep.">
        <title>Draft genome of Tanacetum cinerariifolium, the natural source of mosquito coil.</title>
        <authorList>
            <person name="Yamashiro T."/>
            <person name="Shiraishi A."/>
            <person name="Satake H."/>
            <person name="Nakayama K."/>
        </authorList>
    </citation>
    <scope>NUCLEOTIDE SEQUENCE</scope>
</reference>
<dbReference type="GO" id="GO:0003964">
    <property type="term" value="F:RNA-directed DNA polymerase activity"/>
    <property type="evidence" value="ECO:0007669"/>
    <property type="project" value="UniProtKB-KW"/>
</dbReference>
<dbReference type="InterPro" id="IPR036397">
    <property type="entry name" value="RNaseH_sf"/>
</dbReference>
<sequence>MRTRRSYFPPTAMIPRHSRKQTTNVVEPEIRTIVDMADNRTMAQMLQAPIEGYEDPIVVPSINANNFKLKQTHPEVPITTIKLLLFPFSLEGEARIWLHKEPLRLILTWEDLLLEKPNESFNEACERFKDLLRQCPHHGFSELHQLDTFYNALNPNDQDALDFAAGGNFLDKIPRECLSIIESKSKVRYSRSRITDSRANTNALLSSSLPSNSFDLQQIAASLKDKLDICMTRFEKSLNDMKASFITPTAPIKTVKEDQPFELLCDASDYAVGAVLGRRVEKHFRPIHYASKTMTQAESNYTTTEKEMLAVVCVAGQEAIDILKACHSGPTGGHYGANYTAKKISGQVEVTSRGLKRILERTIGENRALWSDKLEDALWAFRTAFKTHIGCTPYRIVYGKSCHLPLELEHKAFWALKHVNFDIKTAGDHQKLQLNELSELRDQAYENSLIYKERTKKLHDAKIKNQIFNVGDQVLLFNSRLKIFSEKLKSRWSGPFTIAEVYLYGTAKLVHADGLNFKVNCHRLKHYHGEDTPPLEIPDLQTSFRMRDFLENKLIEKGAGPNWLFDINTLTDSMNYVPVVVAGTSSTNILAHMETSNETIRNSDVQDEFQNEQDCNADVPKSSGISNPTATSKVPSADQVEPAMVVKSAFLYGTIDEEVYVMQPPRFHDLEFPDKVYKVEKAMYELHQAPRAWYVLQKKDGIFLLQDKYVGDILKKFGYSDVRSMIGSLMYLTASRPDIMFVVCACARHQVTPKECHLYAVKRIFRYLKGHPKLGLWYPKESLFDLVAYSDSDYGGATQDRKSTTRGCQFLGRRLISWQYKKQTIMATSTTNAEYAAVTSGRGQVL</sequence>
<name>A0A6L2L9M1_TANCI</name>
<dbReference type="Gene3D" id="3.10.20.370">
    <property type="match status" value="1"/>
</dbReference>
<evidence type="ECO:0000256" key="1">
    <source>
        <dbReference type="SAM" id="MobiDB-lite"/>
    </source>
</evidence>
<feature type="domain" description="Reverse transcriptase Ty1/copia-type" evidence="2">
    <location>
        <begin position="643"/>
        <end position="695"/>
    </location>
</feature>
<dbReference type="CDD" id="cd09272">
    <property type="entry name" value="RNase_HI_RT_Ty1"/>
    <property type="match status" value="1"/>
</dbReference>
<dbReference type="Pfam" id="PF17919">
    <property type="entry name" value="RT_RNaseH_2"/>
    <property type="match status" value="1"/>
</dbReference>
<dbReference type="EMBL" id="BKCJ010003906">
    <property type="protein sequence ID" value="GEU57870.1"/>
    <property type="molecule type" value="Genomic_DNA"/>
</dbReference>
<dbReference type="PANTHER" id="PTHR11439:SF495">
    <property type="entry name" value="REVERSE TRANSCRIPTASE, RNA-DEPENDENT DNA POLYMERASE-RELATED"/>
    <property type="match status" value="1"/>
</dbReference>
<keyword evidence="4" id="KW-0548">Nucleotidyltransferase</keyword>
<dbReference type="GO" id="GO:0003676">
    <property type="term" value="F:nucleic acid binding"/>
    <property type="evidence" value="ECO:0007669"/>
    <property type="project" value="InterPro"/>
</dbReference>
<evidence type="ECO:0000313" key="4">
    <source>
        <dbReference type="EMBL" id="GEU57870.1"/>
    </source>
</evidence>
<feature type="compositionally biased region" description="Polar residues" evidence="1">
    <location>
        <begin position="623"/>
        <end position="634"/>
    </location>
</feature>
<comment type="caution">
    <text evidence="4">The sequence shown here is derived from an EMBL/GenBank/DDBJ whole genome shotgun (WGS) entry which is preliminary data.</text>
</comment>
<organism evidence="4">
    <name type="scientific">Tanacetum cinerariifolium</name>
    <name type="common">Dalmatian daisy</name>
    <name type="synonym">Chrysanthemum cinerariifolium</name>
    <dbReference type="NCBI Taxonomy" id="118510"/>
    <lineage>
        <taxon>Eukaryota</taxon>
        <taxon>Viridiplantae</taxon>
        <taxon>Streptophyta</taxon>
        <taxon>Embryophyta</taxon>
        <taxon>Tracheophyta</taxon>
        <taxon>Spermatophyta</taxon>
        <taxon>Magnoliopsida</taxon>
        <taxon>eudicotyledons</taxon>
        <taxon>Gunneridae</taxon>
        <taxon>Pentapetalae</taxon>
        <taxon>asterids</taxon>
        <taxon>campanulids</taxon>
        <taxon>Asterales</taxon>
        <taxon>Asteraceae</taxon>
        <taxon>Asteroideae</taxon>
        <taxon>Anthemideae</taxon>
        <taxon>Anthemidinae</taxon>
        <taxon>Tanacetum</taxon>
    </lineage>
</organism>
<keyword evidence="4" id="KW-0808">Transferase</keyword>
<keyword evidence="4" id="KW-0695">RNA-directed DNA polymerase</keyword>